<dbReference type="Gene3D" id="1.10.510.10">
    <property type="entry name" value="Transferase(Phosphotransferase) domain 1"/>
    <property type="match status" value="1"/>
</dbReference>
<keyword evidence="4 5" id="KW-0067">ATP-binding</keyword>
<proteinExistence type="predicted"/>
<dbReference type="PROSITE" id="PS00108">
    <property type="entry name" value="PROTEIN_KINASE_ST"/>
    <property type="match status" value="1"/>
</dbReference>
<dbReference type="PROSITE" id="PS00107">
    <property type="entry name" value="PROTEIN_KINASE_ATP"/>
    <property type="match status" value="1"/>
</dbReference>
<name>I7LXY8_TETTS</name>
<dbReference type="GO" id="GO:0004674">
    <property type="term" value="F:protein serine/threonine kinase activity"/>
    <property type="evidence" value="ECO:0007669"/>
    <property type="project" value="InterPro"/>
</dbReference>
<evidence type="ECO:0000256" key="4">
    <source>
        <dbReference type="ARBA" id="ARBA00022840"/>
    </source>
</evidence>
<dbReference type="RefSeq" id="XP_001027251.1">
    <property type="nucleotide sequence ID" value="XM_001027251.1"/>
</dbReference>
<dbReference type="GO" id="GO:0005524">
    <property type="term" value="F:ATP binding"/>
    <property type="evidence" value="ECO:0007669"/>
    <property type="project" value="UniProtKB-UniRule"/>
</dbReference>
<organism evidence="7 8">
    <name type="scientific">Tetrahymena thermophila (strain SB210)</name>
    <dbReference type="NCBI Taxonomy" id="312017"/>
    <lineage>
        <taxon>Eukaryota</taxon>
        <taxon>Sar</taxon>
        <taxon>Alveolata</taxon>
        <taxon>Ciliophora</taxon>
        <taxon>Intramacronucleata</taxon>
        <taxon>Oligohymenophorea</taxon>
        <taxon>Hymenostomatida</taxon>
        <taxon>Tetrahymenina</taxon>
        <taxon>Tetrahymenidae</taxon>
        <taxon>Tetrahymena</taxon>
    </lineage>
</organism>
<dbReference type="STRING" id="312017.I7LXY8"/>
<keyword evidence="3 7" id="KW-0418">Kinase</keyword>
<dbReference type="KEGG" id="tet:TTHERM_00841360"/>
<gene>
    <name evidence="7" type="ORF">TTHERM_00841360</name>
</gene>
<dbReference type="InterPro" id="IPR011009">
    <property type="entry name" value="Kinase-like_dom_sf"/>
</dbReference>
<dbReference type="GO" id="GO:0010506">
    <property type="term" value="P:regulation of autophagy"/>
    <property type="evidence" value="ECO:0007669"/>
    <property type="project" value="InterPro"/>
</dbReference>
<dbReference type="InterPro" id="IPR008271">
    <property type="entry name" value="Ser/Thr_kinase_AS"/>
</dbReference>
<dbReference type="Proteomes" id="UP000009168">
    <property type="component" value="Unassembled WGS sequence"/>
</dbReference>
<dbReference type="GO" id="GO:0000407">
    <property type="term" value="C:phagophore assembly site"/>
    <property type="evidence" value="ECO:0007669"/>
    <property type="project" value="TreeGrafter"/>
</dbReference>
<dbReference type="GO" id="GO:0005776">
    <property type="term" value="C:autophagosome"/>
    <property type="evidence" value="ECO:0007669"/>
    <property type="project" value="TreeGrafter"/>
</dbReference>
<dbReference type="InterPro" id="IPR000719">
    <property type="entry name" value="Prot_kinase_dom"/>
</dbReference>
<dbReference type="InterPro" id="IPR017441">
    <property type="entry name" value="Protein_kinase_ATP_BS"/>
</dbReference>
<dbReference type="eggNOG" id="KOG0032">
    <property type="taxonomic scope" value="Eukaryota"/>
</dbReference>
<dbReference type="AlphaFoldDB" id="I7LXY8"/>
<keyword evidence="1" id="KW-0808">Transferase</keyword>
<evidence type="ECO:0000313" key="7">
    <source>
        <dbReference type="EMBL" id="EAS07009.1"/>
    </source>
</evidence>
<evidence type="ECO:0000256" key="1">
    <source>
        <dbReference type="ARBA" id="ARBA00022679"/>
    </source>
</evidence>
<reference evidence="8" key="1">
    <citation type="journal article" date="2006" name="PLoS Biol.">
        <title>Macronuclear genome sequence of the ciliate Tetrahymena thermophila, a model eukaryote.</title>
        <authorList>
            <person name="Eisen J.A."/>
            <person name="Coyne R.S."/>
            <person name="Wu M."/>
            <person name="Wu D."/>
            <person name="Thiagarajan M."/>
            <person name="Wortman J.R."/>
            <person name="Badger J.H."/>
            <person name="Ren Q."/>
            <person name="Amedeo P."/>
            <person name="Jones K.M."/>
            <person name="Tallon L.J."/>
            <person name="Delcher A.L."/>
            <person name="Salzberg S.L."/>
            <person name="Silva J.C."/>
            <person name="Haas B.J."/>
            <person name="Majoros W.H."/>
            <person name="Farzad M."/>
            <person name="Carlton J.M."/>
            <person name="Smith R.K. Jr."/>
            <person name="Garg J."/>
            <person name="Pearlman R.E."/>
            <person name="Karrer K.M."/>
            <person name="Sun L."/>
            <person name="Manning G."/>
            <person name="Elde N.C."/>
            <person name="Turkewitz A.P."/>
            <person name="Asai D.J."/>
            <person name="Wilkes D.E."/>
            <person name="Wang Y."/>
            <person name="Cai H."/>
            <person name="Collins K."/>
            <person name="Stewart B.A."/>
            <person name="Lee S.R."/>
            <person name="Wilamowska K."/>
            <person name="Weinberg Z."/>
            <person name="Ruzzo W.L."/>
            <person name="Wloga D."/>
            <person name="Gaertig J."/>
            <person name="Frankel J."/>
            <person name="Tsao C.-C."/>
            <person name="Gorovsky M.A."/>
            <person name="Keeling P.J."/>
            <person name="Waller R.F."/>
            <person name="Patron N.J."/>
            <person name="Cherry J.M."/>
            <person name="Stover N.A."/>
            <person name="Krieger C.J."/>
            <person name="del Toro C."/>
            <person name="Ryder H.F."/>
            <person name="Williamson S.C."/>
            <person name="Barbeau R.A."/>
            <person name="Hamilton E.P."/>
            <person name="Orias E."/>
        </authorList>
    </citation>
    <scope>NUCLEOTIDE SEQUENCE [LARGE SCALE GENOMIC DNA]</scope>
    <source>
        <strain evidence="8">SB210</strain>
    </source>
</reference>
<feature type="binding site" evidence="5">
    <location>
        <position position="40"/>
    </location>
    <ligand>
        <name>ATP</name>
        <dbReference type="ChEBI" id="CHEBI:30616"/>
    </ligand>
</feature>
<dbReference type="PANTHER" id="PTHR24348:SF22">
    <property type="entry name" value="NON-SPECIFIC SERINE_THREONINE PROTEIN KINASE"/>
    <property type="match status" value="1"/>
</dbReference>
<evidence type="ECO:0000256" key="3">
    <source>
        <dbReference type="ARBA" id="ARBA00022777"/>
    </source>
</evidence>
<dbReference type="SMART" id="SM00220">
    <property type="entry name" value="S_TKc"/>
    <property type="match status" value="1"/>
</dbReference>
<dbReference type="HOGENOM" id="CLU_486186_0_0_1"/>
<protein>
    <submittedName>
        <fullName evidence="7">Kinase domain protein</fullName>
    </submittedName>
</protein>
<keyword evidence="2 5" id="KW-0547">Nucleotide-binding</keyword>
<dbReference type="GO" id="GO:0005829">
    <property type="term" value="C:cytosol"/>
    <property type="evidence" value="ECO:0007669"/>
    <property type="project" value="TreeGrafter"/>
</dbReference>
<dbReference type="GO" id="GO:0016020">
    <property type="term" value="C:membrane"/>
    <property type="evidence" value="ECO:0007669"/>
    <property type="project" value="TreeGrafter"/>
</dbReference>
<feature type="domain" description="Protein kinase" evidence="6">
    <location>
        <begin position="10"/>
        <end position="276"/>
    </location>
</feature>
<dbReference type="OMA" id="HNIIEHI"/>
<accession>I7LXY8</accession>
<evidence type="ECO:0000256" key="2">
    <source>
        <dbReference type="ARBA" id="ARBA00022741"/>
    </source>
</evidence>
<evidence type="ECO:0000313" key="8">
    <source>
        <dbReference type="Proteomes" id="UP000009168"/>
    </source>
</evidence>
<dbReference type="PANTHER" id="PTHR24348">
    <property type="entry name" value="SERINE/THREONINE-PROTEIN KINASE UNC-51-RELATED"/>
    <property type="match status" value="1"/>
</dbReference>
<sequence>MQINYINQRYIKQKQIGGGQYGKVFEAKDKQNVFQNIAIKQVNLQYVRPNEKEIWKQIKGQYVVELYDCVQDEQNMYFIMEKCEGGNLQKYIEDSSKQANKQLTQYQILDLFYKIVKGYKESLYENNIIHRDLKPENIMIHEGNPKITDFGMTLKYINPYDMIQFSVAGTPKYAPPEAKSSDKLGNYIFDIYSLGCILYFCLYSNTPQSPTTYNQLNEFHECLKTQGPLAIAFPNRNVNGTVEIVDQPIKDLIQRMIVYQQNQRLTIDEVLNHPAFMRNTFLNNRILITSNLNQIQRLLDNKVKEYIQDKNIAYEKIFTNSSITIQEIRYQELIDKYFQFIFNSTKFTLLVLNQFVQNFTRIETNQESDYIILHFVFYVDITFNYLLDLLDESCTTIPKCLNILENSYLKYKKSNRMKETKQMIIKEHYKWKDLYKQLISELQSNYDKFHLNSQNVYQSFSHKMYYQALYQYSQQQQFNGDYCERILKKIIKEYFRKYPNYMSQEKMELHQGLILILTFLDKSKEINSNFENFSFSSYYDWLQKASYDQEKFKQKIFTDSE</sequence>
<dbReference type="EMBL" id="GG662249">
    <property type="protein sequence ID" value="EAS07009.1"/>
    <property type="molecule type" value="Genomic_DNA"/>
</dbReference>
<dbReference type="OrthoDB" id="371082at2759"/>
<dbReference type="InParanoid" id="I7LXY8"/>
<dbReference type="Pfam" id="PF00069">
    <property type="entry name" value="Pkinase"/>
    <property type="match status" value="1"/>
</dbReference>
<dbReference type="PROSITE" id="PS50011">
    <property type="entry name" value="PROTEIN_KINASE_DOM"/>
    <property type="match status" value="1"/>
</dbReference>
<dbReference type="GeneID" id="7839192"/>
<evidence type="ECO:0000259" key="6">
    <source>
        <dbReference type="PROSITE" id="PS50011"/>
    </source>
</evidence>
<evidence type="ECO:0000256" key="5">
    <source>
        <dbReference type="PROSITE-ProRule" id="PRU10141"/>
    </source>
</evidence>
<dbReference type="GO" id="GO:0000045">
    <property type="term" value="P:autophagosome assembly"/>
    <property type="evidence" value="ECO:0007669"/>
    <property type="project" value="TreeGrafter"/>
</dbReference>
<dbReference type="CDD" id="cd00180">
    <property type="entry name" value="PKc"/>
    <property type="match status" value="1"/>
</dbReference>
<dbReference type="SUPFAM" id="SSF56112">
    <property type="entry name" value="Protein kinase-like (PK-like)"/>
    <property type="match status" value="1"/>
</dbReference>
<keyword evidence="8" id="KW-1185">Reference proteome</keyword>
<dbReference type="InterPro" id="IPR045269">
    <property type="entry name" value="Atg1-like"/>
</dbReference>